<dbReference type="AlphaFoldDB" id="A0A218VXV1"/>
<name>A0A218VXV1_PUNGR</name>
<organism evidence="2 3">
    <name type="scientific">Punica granatum</name>
    <name type="common">Pomegranate</name>
    <dbReference type="NCBI Taxonomy" id="22663"/>
    <lineage>
        <taxon>Eukaryota</taxon>
        <taxon>Viridiplantae</taxon>
        <taxon>Streptophyta</taxon>
        <taxon>Embryophyta</taxon>
        <taxon>Tracheophyta</taxon>
        <taxon>Spermatophyta</taxon>
        <taxon>Magnoliopsida</taxon>
        <taxon>eudicotyledons</taxon>
        <taxon>Gunneridae</taxon>
        <taxon>Pentapetalae</taxon>
        <taxon>rosids</taxon>
        <taxon>malvids</taxon>
        <taxon>Myrtales</taxon>
        <taxon>Lythraceae</taxon>
        <taxon>Punica</taxon>
    </lineage>
</organism>
<accession>A0A218VXV1</accession>
<dbReference type="Proteomes" id="UP000197138">
    <property type="component" value="Unassembled WGS sequence"/>
</dbReference>
<protein>
    <submittedName>
        <fullName evidence="2">Uncharacterized protein</fullName>
    </submittedName>
</protein>
<comment type="caution">
    <text evidence="2">The sequence shown here is derived from an EMBL/GenBank/DDBJ whole genome shotgun (WGS) entry which is preliminary data.</text>
</comment>
<evidence type="ECO:0000256" key="1">
    <source>
        <dbReference type="SAM" id="MobiDB-lite"/>
    </source>
</evidence>
<gene>
    <name evidence="2" type="ORF">CDL15_Pgr010460</name>
</gene>
<evidence type="ECO:0000313" key="2">
    <source>
        <dbReference type="EMBL" id="OWM64702.1"/>
    </source>
</evidence>
<feature type="region of interest" description="Disordered" evidence="1">
    <location>
        <begin position="52"/>
        <end position="79"/>
    </location>
</feature>
<evidence type="ECO:0000313" key="3">
    <source>
        <dbReference type="Proteomes" id="UP000197138"/>
    </source>
</evidence>
<proteinExistence type="predicted"/>
<sequence>MSSLAINTNYRRNLPRPAPNCRGVIRSWRKRTLLWKSLGRGLVEVHAHPRIDTSTRPSLGTGAFHGDGRLHLGHVGRPT</sequence>
<dbReference type="EMBL" id="MTKT01005804">
    <property type="protein sequence ID" value="OWM64702.1"/>
    <property type="molecule type" value="Genomic_DNA"/>
</dbReference>
<reference evidence="3" key="1">
    <citation type="journal article" date="2017" name="Plant J.">
        <title>The pomegranate (Punica granatum L.) genome and the genomics of punicalagin biosynthesis.</title>
        <authorList>
            <person name="Qin G."/>
            <person name="Xu C."/>
            <person name="Ming R."/>
            <person name="Tang H."/>
            <person name="Guyot R."/>
            <person name="Kramer E.M."/>
            <person name="Hu Y."/>
            <person name="Yi X."/>
            <person name="Qi Y."/>
            <person name="Xu X."/>
            <person name="Gao Z."/>
            <person name="Pan H."/>
            <person name="Jian J."/>
            <person name="Tian Y."/>
            <person name="Yue Z."/>
            <person name="Xu Y."/>
        </authorList>
    </citation>
    <scope>NUCLEOTIDE SEQUENCE [LARGE SCALE GENOMIC DNA]</scope>
    <source>
        <strain evidence="3">cv. Dabenzi</strain>
    </source>
</reference>